<gene>
    <name evidence="1" type="ORF">J4Q44_G00268650</name>
</gene>
<organism evidence="1 2">
    <name type="scientific">Coregonus suidteri</name>
    <dbReference type="NCBI Taxonomy" id="861788"/>
    <lineage>
        <taxon>Eukaryota</taxon>
        <taxon>Metazoa</taxon>
        <taxon>Chordata</taxon>
        <taxon>Craniata</taxon>
        <taxon>Vertebrata</taxon>
        <taxon>Euteleostomi</taxon>
        <taxon>Actinopterygii</taxon>
        <taxon>Neopterygii</taxon>
        <taxon>Teleostei</taxon>
        <taxon>Protacanthopterygii</taxon>
        <taxon>Salmoniformes</taxon>
        <taxon>Salmonidae</taxon>
        <taxon>Coregoninae</taxon>
        <taxon>Coregonus</taxon>
    </lineage>
</organism>
<dbReference type="Proteomes" id="UP001356427">
    <property type="component" value="Unassembled WGS sequence"/>
</dbReference>
<proteinExistence type="predicted"/>
<dbReference type="AlphaFoldDB" id="A0AAN8QFC1"/>
<evidence type="ECO:0000313" key="1">
    <source>
        <dbReference type="EMBL" id="KAK6302510.1"/>
    </source>
</evidence>
<protein>
    <submittedName>
        <fullName evidence="1">Uncharacterized protein</fullName>
    </submittedName>
</protein>
<comment type="caution">
    <text evidence="1">The sequence shown here is derived from an EMBL/GenBank/DDBJ whole genome shotgun (WGS) entry which is preliminary data.</text>
</comment>
<reference evidence="1 2" key="1">
    <citation type="submission" date="2021-04" db="EMBL/GenBank/DDBJ databases">
        <authorList>
            <person name="De Guttry C."/>
            <person name="Zahm M."/>
            <person name="Klopp C."/>
            <person name="Cabau C."/>
            <person name="Louis A."/>
            <person name="Berthelot C."/>
            <person name="Parey E."/>
            <person name="Roest Crollius H."/>
            <person name="Montfort J."/>
            <person name="Robinson-Rechavi M."/>
            <person name="Bucao C."/>
            <person name="Bouchez O."/>
            <person name="Gislard M."/>
            <person name="Lluch J."/>
            <person name="Milhes M."/>
            <person name="Lampietro C."/>
            <person name="Lopez Roques C."/>
            <person name="Donnadieu C."/>
            <person name="Braasch I."/>
            <person name="Desvignes T."/>
            <person name="Postlethwait J."/>
            <person name="Bobe J."/>
            <person name="Wedekind C."/>
            <person name="Guiguen Y."/>
        </authorList>
    </citation>
    <scope>NUCLEOTIDE SEQUENCE [LARGE SCALE GENOMIC DNA]</scope>
    <source>
        <strain evidence="1">Cs_M1</strain>
        <tissue evidence="1">Blood</tissue>
    </source>
</reference>
<name>A0AAN8QFC1_9TELE</name>
<accession>A0AAN8QFC1</accession>
<evidence type="ECO:0000313" key="2">
    <source>
        <dbReference type="Proteomes" id="UP001356427"/>
    </source>
</evidence>
<sequence>MVVIGERVGFDLSDEEELENKASALMRELEIQRASLHSIKTSYSSSTNCWPPGNKKELGTRLVPGGAEIREVAGMEQRHAQCRAEMEDRLAQATQQYTALEDKFRTARTVEAARFAEVLTARHTPSRLLSPSRWSSAVNG</sequence>
<keyword evidence="2" id="KW-1185">Reference proteome</keyword>
<dbReference type="EMBL" id="JAGTTL010000025">
    <property type="protein sequence ID" value="KAK6302510.1"/>
    <property type="molecule type" value="Genomic_DNA"/>
</dbReference>